<feature type="chain" id="PRO_5044150877" evidence="6">
    <location>
        <begin position="34"/>
        <end position="179"/>
    </location>
</feature>
<dbReference type="Gene3D" id="1.20.1250.10">
    <property type="match status" value="1"/>
</dbReference>
<sequence>MAALQKSVSSSLVGTLAASCLLLIALAVQGGAAVPINDHCGLHKSSFQGPFIINRTFLLAEEASFADNNTDVRLIDDRLYQGVSMKERCYVMKQVLNFTLEEVLLPNSDRALPYLQDVVSFLEGLNNNLRLCHIKGDDRHIQKNVQNLKDTVEKLGESGVIKVIGELNLLFFYLKNACI</sequence>
<dbReference type="SUPFAM" id="SSF47266">
    <property type="entry name" value="4-helical cytokines"/>
    <property type="match status" value="1"/>
</dbReference>
<keyword evidence="3" id="KW-0202">Cytokine</keyword>
<feature type="signal peptide" evidence="6">
    <location>
        <begin position="1"/>
        <end position="33"/>
    </location>
</feature>
<dbReference type="GeneTree" id="ENSGT00510000048550"/>
<name>A0A8C5Z2K9_MARMA</name>
<evidence type="ECO:0000313" key="7">
    <source>
        <dbReference type="Ensembl" id="ENSMMMP00000007065.1"/>
    </source>
</evidence>
<accession>A0A8C5Z2K9</accession>
<evidence type="ECO:0000256" key="1">
    <source>
        <dbReference type="ARBA" id="ARBA00004613"/>
    </source>
</evidence>
<dbReference type="PROSITE" id="PS00520">
    <property type="entry name" value="INTERLEUKIN_10"/>
    <property type="match status" value="1"/>
</dbReference>
<dbReference type="KEGG" id="mmma:107139818"/>
<keyword evidence="8" id="KW-1185">Reference proteome</keyword>
<evidence type="ECO:0000256" key="4">
    <source>
        <dbReference type="ARBA" id="ARBA00022525"/>
    </source>
</evidence>
<keyword evidence="4" id="KW-0964">Secreted</keyword>
<dbReference type="InterPro" id="IPR009079">
    <property type="entry name" value="4_helix_cytokine-like_core"/>
</dbReference>
<reference evidence="7" key="2">
    <citation type="submission" date="2025-09" db="UniProtKB">
        <authorList>
            <consortium name="Ensembl"/>
        </authorList>
    </citation>
    <scope>IDENTIFICATION</scope>
</reference>
<dbReference type="GO" id="GO:0005615">
    <property type="term" value="C:extracellular space"/>
    <property type="evidence" value="ECO:0007669"/>
    <property type="project" value="UniProtKB-KW"/>
</dbReference>
<evidence type="ECO:0000313" key="8">
    <source>
        <dbReference type="Proteomes" id="UP000694407"/>
    </source>
</evidence>
<dbReference type="Ensembl" id="ENSMMMT00000008036.1">
    <property type="protein sequence ID" value="ENSMMMP00000007065.1"/>
    <property type="gene ID" value="ENSMMMG00000006326.1"/>
</dbReference>
<evidence type="ECO:0000256" key="2">
    <source>
        <dbReference type="ARBA" id="ARBA00008813"/>
    </source>
</evidence>
<dbReference type="RefSeq" id="XP_015338153.1">
    <property type="nucleotide sequence ID" value="XM_015482667.2"/>
</dbReference>
<dbReference type="CTD" id="50616"/>
<keyword evidence="5 6" id="KW-0732">Signal</keyword>
<gene>
    <name evidence="7" type="primary">IL22</name>
</gene>
<organism evidence="7 8">
    <name type="scientific">Marmota marmota marmota</name>
    <name type="common">Alpine marmot</name>
    <dbReference type="NCBI Taxonomy" id="9994"/>
    <lineage>
        <taxon>Eukaryota</taxon>
        <taxon>Metazoa</taxon>
        <taxon>Chordata</taxon>
        <taxon>Craniata</taxon>
        <taxon>Vertebrata</taxon>
        <taxon>Euteleostomi</taxon>
        <taxon>Mammalia</taxon>
        <taxon>Eutheria</taxon>
        <taxon>Euarchontoglires</taxon>
        <taxon>Glires</taxon>
        <taxon>Rodentia</taxon>
        <taxon>Sciuromorpha</taxon>
        <taxon>Sciuridae</taxon>
        <taxon>Xerinae</taxon>
        <taxon>Marmotini</taxon>
        <taxon>Marmota</taxon>
    </lineage>
</organism>
<dbReference type="GO" id="GO:0005125">
    <property type="term" value="F:cytokine activity"/>
    <property type="evidence" value="ECO:0007669"/>
    <property type="project" value="UniProtKB-KW"/>
</dbReference>
<dbReference type="InterPro" id="IPR020453">
    <property type="entry name" value="IL-22"/>
</dbReference>
<proteinExistence type="inferred from homology"/>
<comment type="similarity">
    <text evidence="2">Belongs to the IL-10 family.</text>
</comment>
<evidence type="ECO:0000256" key="6">
    <source>
        <dbReference type="SAM" id="SignalP"/>
    </source>
</evidence>
<dbReference type="Proteomes" id="UP000694407">
    <property type="component" value="Unplaced"/>
</dbReference>
<dbReference type="AlphaFoldDB" id="A0A8C5Z2K9"/>
<dbReference type="GeneID" id="107139818"/>
<dbReference type="PANTHER" id="PTHR48488:SF1">
    <property type="entry name" value="INTERLEUKIN-22"/>
    <property type="match status" value="1"/>
</dbReference>
<evidence type="ECO:0000256" key="5">
    <source>
        <dbReference type="ARBA" id="ARBA00022729"/>
    </source>
</evidence>
<dbReference type="OrthoDB" id="9451249at2759"/>
<comment type="subcellular location">
    <subcellularLocation>
        <location evidence="1">Secreted</location>
    </subcellularLocation>
</comment>
<dbReference type="InterPro" id="IPR020423">
    <property type="entry name" value="IL-10_CS"/>
</dbReference>
<reference evidence="7" key="1">
    <citation type="submission" date="2025-08" db="UniProtKB">
        <authorList>
            <consortium name="Ensembl"/>
        </authorList>
    </citation>
    <scope>IDENTIFICATION</scope>
</reference>
<dbReference type="PRINTS" id="PR01936">
    <property type="entry name" value="INTRLEUKIN22"/>
</dbReference>
<dbReference type="Pfam" id="PF14565">
    <property type="entry name" value="IL22"/>
    <property type="match status" value="1"/>
</dbReference>
<evidence type="ECO:0000256" key="3">
    <source>
        <dbReference type="ARBA" id="ARBA00022514"/>
    </source>
</evidence>
<dbReference type="PANTHER" id="PTHR48488">
    <property type="entry name" value="INTERLEUKIN-22"/>
    <property type="match status" value="1"/>
</dbReference>
<protein>
    <submittedName>
        <fullName evidence="7">Interleukin 22</fullName>
    </submittedName>
</protein>
<dbReference type="PROSITE" id="PS51257">
    <property type="entry name" value="PROKAR_LIPOPROTEIN"/>
    <property type="match status" value="1"/>
</dbReference>